<evidence type="ECO:0000256" key="1">
    <source>
        <dbReference type="SAM" id="SignalP"/>
    </source>
</evidence>
<comment type="caution">
    <text evidence="2">The sequence shown here is derived from an EMBL/GenBank/DDBJ whole genome shotgun (WGS) entry which is preliminary data.</text>
</comment>
<reference evidence="3" key="1">
    <citation type="journal article" date="2019" name="Int. J. Syst. Evol. Microbiol.">
        <title>The Global Catalogue of Microorganisms (GCM) 10K type strain sequencing project: providing services to taxonomists for standard genome sequencing and annotation.</title>
        <authorList>
            <consortium name="The Broad Institute Genomics Platform"/>
            <consortium name="The Broad Institute Genome Sequencing Center for Infectious Disease"/>
            <person name="Wu L."/>
            <person name="Ma J."/>
        </authorList>
    </citation>
    <scope>NUCLEOTIDE SEQUENCE [LARGE SCALE GENOMIC DNA]</scope>
    <source>
        <strain evidence="3">CECT 7798</strain>
    </source>
</reference>
<evidence type="ECO:0000313" key="2">
    <source>
        <dbReference type="EMBL" id="MFC3758169.1"/>
    </source>
</evidence>
<name>A0ABV7Y284_9FLAO</name>
<gene>
    <name evidence="2" type="ORF">ACFONJ_19505</name>
</gene>
<dbReference type="PROSITE" id="PS51257">
    <property type="entry name" value="PROKAR_LIPOPROTEIN"/>
    <property type="match status" value="1"/>
</dbReference>
<protein>
    <submittedName>
        <fullName evidence="2">DUF2931 family protein</fullName>
    </submittedName>
</protein>
<sequence>MKKILTILVLLSLMLISCQSPMKKYEWLPTANAPELYPTYIHDGHFYLEDGSSVYIPTAAANNNGWGNSGSTHSQGEDLKALPVKMDITWASFKENKFYTGSWDMPVDTLKKLFEKGTIDWRTGRASNYTEIIVNCAPGGIVVVWVYGDDQQIEVARFQAKETHIDMKVLVPGNPDVSQKEYFEVLGKLKPEFEEEFKKKGIQYDIWDIYRKKYNWRAKTEIEGHQLMNIGFKMFNGEEETIFNKNIVEPIKENPFKPRAVPKVLNFIFEDNKKLQTVFEVKPFDEEEIMGLFKQADPKQPIEIILRMKEDLSNRSLIFKQGDKEIPIKKVDLDNTWEYK</sequence>
<keyword evidence="1" id="KW-0732">Signal</keyword>
<dbReference type="Pfam" id="PF11153">
    <property type="entry name" value="DUF2931"/>
    <property type="match status" value="1"/>
</dbReference>
<dbReference type="RefSeq" id="WP_290299864.1">
    <property type="nucleotide sequence ID" value="NZ_JAUFQR010000001.1"/>
</dbReference>
<accession>A0ABV7Y284</accession>
<feature type="chain" id="PRO_5047027987" evidence="1">
    <location>
        <begin position="23"/>
        <end position="340"/>
    </location>
</feature>
<proteinExistence type="predicted"/>
<evidence type="ECO:0000313" key="3">
    <source>
        <dbReference type="Proteomes" id="UP001595735"/>
    </source>
</evidence>
<dbReference type="InterPro" id="IPR021326">
    <property type="entry name" value="DUF2931"/>
</dbReference>
<dbReference type="EMBL" id="JBHRYO010000002">
    <property type="protein sequence ID" value="MFC3758169.1"/>
    <property type="molecule type" value="Genomic_DNA"/>
</dbReference>
<feature type="signal peptide" evidence="1">
    <location>
        <begin position="1"/>
        <end position="22"/>
    </location>
</feature>
<keyword evidence="3" id="KW-1185">Reference proteome</keyword>
<dbReference type="Proteomes" id="UP001595735">
    <property type="component" value="Unassembled WGS sequence"/>
</dbReference>
<organism evidence="2 3">
    <name type="scientific">Chryseobacterium tructae</name>
    <dbReference type="NCBI Taxonomy" id="1037380"/>
    <lineage>
        <taxon>Bacteria</taxon>
        <taxon>Pseudomonadati</taxon>
        <taxon>Bacteroidota</taxon>
        <taxon>Flavobacteriia</taxon>
        <taxon>Flavobacteriales</taxon>
        <taxon>Weeksellaceae</taxon>
        <taxon>Chryseobacterium group</taxon>
        <taxon>Chryseobacterium</taxon>
    </lineage>
</organism>